<keyword evidence="2" id="KW-1185">Reference proteome</keyword>
<dbReference type="InterPro" id="IPR011990">
    <property type="entry name" value="TPR-like_helical_dom_sf"/>
</dbReference>
<gene>
    <name evidence="1" type="ORF">NEF87_001649</name>
</gene>
<reference evidence="1" key="1">
    <citation type="submission" date="2022-09" db="EMBL/GenBank/DDBJ databases">
        <title>Actin cytoskeleton and complex cell architecture in an #Asgard archaeon.</title>
        <authorList>
            <person name="Ponce Toledo R.I."/>
            <person name="Schleper C."/>
            <person name="Rodrigues Oliveira T."/>
            <person name="Wollweber F."/>
            <person name="Xu J."/>
            <person name="Rittmann S."/>
            <person name="Klingl A."/>
            <person name="Pilhofer M."/>
        </authorList>
    </citation>
    <scope>NUCLEOTIDE SEQUENCE</scope>
    <source>
        <strain evidence="1">B-35</strain>
    </source>
</reference>
<name>A0ABY6HS20_9ARCH</name>
<sequence length="643" mass="73978">MALNQIKKIDSLIQDGSNLEALDLILTLSNNSTLSFQERNQYKLLHCQTLYELDDYNLALKYSYDGFQNLSNSSELVEKVQFGCIHARSLKCLGKLSESRSFLDELEVLIKTSALNKKQYKLFFADICSIHSDIFWFQGELDKALLNVQKSLQIREVYGDQNSIAESLGKIGVVYCEQGDLSSGLIYLEEALTIYTETNNQKALAKILNNIAWIHKLLGNLDVALKYLKDAQLLLRKIGIKKDLHDILANIGIIYRQKGDLDTSLYYLNKSLSLVNEVGNPIILVDILYYKLLVMLDKKDFAAADSCFTKIKKIGASLNNPRIKIQYQLARALITRQNLRSRNIFIASTIFQKIIAHPVIRHEFTVIAMLNLSDLLLVELRTSDDVRIIDEIDQIIEKLLKIAQMQKSYILWAEIYSLQAKLALIQWDYKRARHLYQNAQLLAENQGLKQFAIKISNEHDTLVEKQSMWEKMADNDVSLSKRVDMAQIESQMERMLRDGVVNNSKIEPETPLLLNIMSENGPNIFTYKFLKDWQYDDQLFGALLSAFQSFSGEFFSESFDRAKFGKYNILLKHEDPIIICYVFQGKSFLAKQKMRQFTKFLRKNKSAWECLYFSAQNGTVINPGRCLSLELLISQVFKDQNHS</sequence>
<dbReference type="PANTHER" id="PTHR10098">
    <property type="entry name" value="RAPSYN-RELATED"/>
    <property type="match status" value="1"/>
</dbReference>
<dbReference type="Proteomes" id="UP001208689">
    <property type="component" value="Chromosome"/>
</dbReference>
<evidence type="ECO:0000313" key="2">
    <source>
        <dbReference type="Proteomes" id="UP001208689"/>
    </source>
</evidence>
<dbReference type="SUPFAM" id="SSF48452">
    <property type="entry name" value="TPR-like"/>
    <property type="match status" value="1"/>
</dbReference>
<dbReference type="EMBL" id="CP104013">
    <property type="protein sequence ID" value="UYP45364.1"/>
    <property type="molecule type" value="Genomic_DNA"/>
</dbReference>
<evidence type="ECO:0008006" key="3">
    <source>
        <dbReference type="Google" id="ProtNLM"/>
    </source>
</evidence>
<dbReference type="Gene3D" id="1.25.40.10">
    <property type="entry name" value="Tetratricopeptide repeat domain"/>
    <property type="match status" value="2"/>
</dbReference>
<dbReference type="Pfam" id="PF13424">
    <property type="entry name" value="TPR_12"/>
    <property type="match status" value="1"/>
</dbReference>
<accession>A0ABY6HS20</accession>
<protein>
    <recommendedName>
        <fullName evidence="3">Tetratricopeptide repeat protein</fullName>
    </recommendedName>
</protein>
<evidence type="ECO:0000313" key="1">
    <source>
        <dbReference type="EMBL" id="UYP45364.1"/>
    </source>
</evidence>
<organism evidence="1 2">
    <name type="scientific">Candidatus Lokiarchaeum ossiferum</name>
    <dbReference type="NCBI Taxonomy" id="2951803"/>
    <lineage>
        <taxon>Archaea</taxon>
        <taxon>Promethearchaeati</taxon>
        <taxon>Promethearchaeota</taxon>
        <taxon>Promethearchaeia</taxon>
        <taxon>Promethearchaeales</taxon>
        <taxon>Promethearchaeaceae</taxon>
        <taxon>Candidatus Lokiarchaeum</taxon>
    </lineage>
</organism>
<dbReference type="InterPro" id="IPR019734">
    <property type="entry name" value="TPR_rpt"/>
</dbReference>
<proteinExistence type="predicted"/>
<dbReference type="SMART" id="SM00028">
    <property type="entry name" value="TPR"/>
    <property type="match status" value="4"/>
</dbReference>